<gene>
    <name evidence="2" type="ORF">A3B86_01195</name>
</gene>
<evidence type="ECO:0000313" key="3">
    <source>
        <dbReference type="Proteomes" id="UP000176834"/>
    </source>
</evidence>
<feature type="domain" description="Transposase DDE" evidence="1">
    <location>
        <begin position="101"/>
        <end position="238"/>
    </location>
</feature>
<dbReference type="EMBL" id="MGJN01000007">
    <property type="protein sequence ID" value="OGN07350.1"/>
    <property type="molecule type" value="Genomic_DNA"/>
</dbReference>
<name>A0A1F8F430_9BACT</name>
<evidence type="ECO:0000259" key="1">
    <source>
        <dbReference type="Pfam" id="PF13612"/>
    </source>
</evidence>
<dbReference type="Pfam" id="PF13612">
    <property type="entry name" value="DDE_Tnp_1_3"/>
    <property type="match status" value="1"/>
</dbReference>
<reference evidence="2 3" key="1">
    <citation type="journal article" date="2016" name="Nat. Commun.">
        <title>Thousands of microbial genomes shed light on interconnected biogeochemical processes in an aquifer system.</title>
        <authorList>
            <person name="Anantharaman K."/>
            <person name="Brown C.T."/>
            <person name="Hug L.A."/>
            <person name="Sharon I."/>
            <person name="Castelle C.J."/>
            <person name="Probst A.J."/>
            <person name="Thomas B.C."/>
            <person name="Singh A."/>
            <person name="Wilkins M.J."/>
            <person name="Karaoz U."/>
            <person name="Brodie E.L."/>
            <person name="Williams K.H."/>
            <person name="Hubbard S.S."/>
            <person name="Banfield J.F."/>
        </authorList>
    </citation>
    <scope>NUCLEOTIDE SEQUENCE [LARGE SCALE GENOMIC DNA]</scope>
</reference>
<protein>
    <recommendedName>
        <fullName evidence="1">Transposase DDE domain-containing protein</fullName>
    </recommendedName>
</protein>
<proteinExistence type="predicted"/>
<evidence type="ECO:0000313" key="2">
    <source>
        <dbReference type="EMBL" id="OGN07350.1"/>
    </source>
</evidence>
<dbReference type="AlphaFoldDB" id="A0A1F8F430"/>
<organism evidence="2 3">
    <name type="scientific">Candidatus Yanofskybacteria bacterium RIFCSPHIGHO2_02_FULL_38_22b</name>
    <dbReference type="NCBI Taxonomy" id="1802673"/>
    <lineage>
        <taxon>Bacteria</taxon>
        <taxon>Candidatus Yanofskyibacteriota</taxon>
    </lineage>
</organism>
<comment type="caution">
    <text evidence="2">The sequence shown here is derived from an EMBL/GenBank/DDBJ whole genome shotgun (WGS) entry which is preliminary data.</text>
</comment>
<accession>A0A1F8F430</accession>
<dbReference type="Proteomes" id="UP000176834">
    <property type="component" value="Unassembled WGS sequence"/>
</dbReference>
<dbReference type="InterPro" id="IPR025668">
    <property type="entry name" value="Tnp_DDE_dom"/>
</dbReference>
<sequence length="267" mass="31097">MFPIIYRKLKQIVTRISKQLRLFDETPKSGRPSKINKIDAVSLALYQHQSTRSTKKSIYEDFKDVLKCSYKTLVVSMNKVAMICLQLLFILMDFNKQHSHLVKYTDATDIPVCLKKNADDHKTMRELSGFGRSTKGWFYGLKMTMTRDCDGKLLALRFTKPSANDRDIFRDVNHDIFGIIGADAGYVSKQLENDMSIEHKRLLLIRPYKNMKKLMTQWQLRIYQGRFKIEFDFRSLKMFHGLVTSLPRSVNGYLANYIHALTSFVLS</sequence>